<evidence type="ECO:0000313" key="2">
    <source>
        <dbReference type="Proteomes" id="UP000230405"/>
    </source>
</evidence>
<evidence type="ECO:0000313" key="1">
    <source>
        <dbReference type="EMBL" id="PIZ98740.1"/>
    </source>
</evidence>
<feature type="non-terminal residue" evidence="1">
    <location>
        <position position="112"/>
    </location>
</feature>
<name>A0A2M7VE17_9BACT</name>
<dbReference type="AlphaFoldDB" id="A0A2M7VE17"/>
<sequence>MHHIIIDESILLNNVIRPKDLSVSNINTIGKFGKCEIEKSAGMLVKFFQTVKNNRWAPFTITELHQFYLAEEANPDKMFYGLAGLFFDDGGLGSIREANPCLMFDSTGKICV</sequence>
<reference evidence="2" key="1">
    <citation type="submission" date="2017-09" db="EMBL/GenBank/DDBJ databases">
        <title>Depth-based differentiation of microbial function through sediment-hosted aquifers and enrichment of novel symbionts in the deep terrestrial subsurface.</title>
        <authorList>
            <person name="Probst A.J."/>
            <person name="Ladd B."/>
            <person name="Jarett J.K."/>
            <person name="Geller-Mcgrath D.E."/>
            <person name="Sieber C.M.K."/>
            <person name="Emerson J.B."/>
            <person name="Anantharaman K."/>
            <person name="Thomas B.C."/>
            <person name="Malmstrom R."/>
            <person name="Stieglmeier M."/>
            <person name="Klingl A."/>
            <person name="Woyke T."/>
            <person name="Ryan C.M."/>
            <person name="Banfield J.F."/>
        </authorList>
    </citation>
    <scope>NUCLEOTIDE SEQUENCE [LARGE SCALE GENOMIC DNA]</scope>
</reference>
<gene>
    <name evidence="1" type="ORF">COX77_03535</name>
</gene>
<dbReference type="EMBL" id="PFPO01000070">
    <property type="protein sequence ID" value="PIZ98740.1"/>
    <property type="molecule type" value="Genomic_DNA"/>
</dbReference>
<protein>
    <submittedName>
        <fullName evidence="1">Uncharacterized protein</fullName>
    </submittedName>
</protein>
<accession>A0A2M7VE17</accession>
<comment type="caution">
    <text evidence="1">The sequence shown here is derived from an EMBL/GenBank/DDBJ whole genome shotgun (WGS) entry which is preliminary data.</text>
</comment>
<proteinExistence type="predicted"/>
<dbReference type="Proteomes" id="UP000230405">
    <property type="component" value="Unassembled WGS sequence"/>
</dbReference>
<organism evidence="1 2">
    <name type="scientific">Candidatus Komeilibacteria bacterium CG_4_10_14_0_2_um_filter_37_10</name>
    <dbReference type="NCBI Taxonomy" id="1974470"/>
    <lineage>
        <taxon>Bacteria</taxon>
        <taxon>Candidatus Komeiliibacteriota</taxon>
    </lineage>
</organism>